<name>A0A3E0ER95_9FLAO</name>
<dbReference type="AlphaFoldDB" id="A0A3E0ER95"/>
<protein>
    <submittedName>
        <fullName evidence="1">Uncharacterized protein</fullName>
    </submittedName>
</protein>
<organism evidence="1 2">
    <name type="scientific">Flavobacterium aquicola</name>
    <dbReference type="NCBI Taxonomy" id="1682742"/>
    <lineage>
        <taxon>Bacteria</taxon>
        <taxon>Pseudomonadati</taxon>
        <taxon>Bacteroidota</taxon>
        <taxon>Flavobacteriia</taxon>
        <taxon>Flavobacteriales</taxon>
        <taxon>Flavobacteriaceae</taxon>
        <taxon>Flavobacterium</taxon>
    </lineage>
</organism>
<evidence type="ECO:0000313" key="2">
    <source>
        <dbReference type="Proteomes" id="UP000257136"/>
    </source>
</evidence>
<dbReference type="EMBL" id="QUNI01000002">
    <property type="protein sequence ID" value="REH00765.1"/>
    <property type="molecule type" value="Genomic_DNA"/>
</dbReference>
<comment type="caution">
    <text evidence="1">The sequence shown here is derived from an EMBL/GenBank/DDBJ whole genome shotgun (WGS) entry which is preliminary data.</text>
</comment>
<accession>A0A3E0ER95</accession>
<dbReference type="OrthoDB" id="1467929at2"/>
<dbReference type="Proteomes" id="UP000257136">
    <property type="component" value="Unassembled WGS sequence"/>
</dbReference>
<evidence type="ECO:0000313" key="1">
    <source>
        <dbReference type="EMBL" id="REH00765.1"/>
    </source>
</evidence>
<gene>
    <name evidence="1" type="ORF">C8P67_1029</name>
</gene>
<keyword evidence="2" id="KW-1185">Reference proteome</keyword>
<reference evidence="1 2" key="1">
    <citation type="submission" date="2018-08" db="EMBL/GenBank/DDBJ databases">
        <title>Genomic Encyclopedia of Archaeal and Bacterial Type Strains, Phase II (KMG-II): from individual species to whole genera.</title>
        <authorList>
            <person name="Goeker M."/>
        </authorList>
    </citation>
    <scope>NUCLEOTIDE SEQUENCE [LARGE SCALE GENOMIC DNA]</scope>
    <source>
        <strain evidence="1 2">DSM 100880</strain>
    </source>
</reference>
<dbReference type="RefSeq" id="WP_115810132.1">
    <property type="nucleotide sequence ID" value="NZ_QUNI01000002.1"/>
</dbReference>
<proteinExistence type="predicted"/>
<sequence>MKKIIFLILIIFISVVTLKRFFYPDFSKIKTELTSKEYVYKTKENWKITYKTDVEFDKQNKIVFPRTEVAKIKLYTGYFNFSKELNSIDSKEVVKILNDSSSYEWGEIGTFEPNKHLIFYDSNENIIGITEIDWAMRQTYSAPMNRTMKWGFLTYNGRDNFFEILEKY</sequence>